<dbReference type="Gene3D" id="3.40.50.300">
    <property type="entry name" value="P-loop containing nucleotide triphosphate hydrolases"/>
    <property type="match status" value="1"/>
</dbReference>
<dbReference type="GO" id="GO:0016887">
    <property type="term" value="F:ATP hydrolysis activity"/>
    <property type="evidence" value="ECO:0007669"/>
    <property type="project" value="InterPro"/>
</dbReference>
<evidence type="ECO:0000256" key="7">
    <source>
        <dbReference type="SAM" id="Phobius"/>
    </source>
</evidence>
<keyword evidence="5 7" id="KW-1133">Transmembrane helix</keyword>
<evidence type="ECO:0000313" key="10">
    <source>
        <dbReference type="EMBL" id="OGH78247.1"/>
    </source>
</evidence>
<dbReference type="EMBL" id="MFQH01000015">
    <property type="protein sequence ID" value="OGH78247.1"/>
    <property type="molecule type" value="Genomic_DNA"/>
</dbReference>
<dbReference type="GO" id="GO:0005886">
    <property type="term" value="C:plasma membrane"/>
    <property type="evidence" value="ECO:0007669"/>
    <property type="project" value="UniProtKB-SubCell"/>
</dbReference>
<feature type="transmembrane region" description="Helical" evidence="7">
    <location>
        <begin position="125"/>
        <end position="144"/>
    </location>
</feature>
<dbReference type="InterPro" id="IPR003439">
    <property type="entry name" value="ABC_transporter-like_ATP-bd"/>
</dbReference>
<evidence type="ECO:0000256" key="6">
    <source>
        <dbReference type="ARBA" id="ARBA00023136"/>
    </source>
</evidence>
<evidence type="ECO:0000259" key="9">
    <source>
        <dbReference type="PROSITE" id="PS50929"/>
    </source>
</evidence>
<evidence type="ECO:0000256" key="1">
    <source>
        <dbReference type="ARBA" id="ARBA00004651"/>
    </source>
</evidence>
<evidence type="ECO:0000256" key="4">
    <source>
        <dbReference type="ARBA" id="ARBA00022840"/>
    </source>
</evidence>
<dbReference type="InterPro" id="IPR003593">
    <property type="entry name" value="AAA+_ATPase"/>
</dbReference>
<evidence type="ECO:0000256" key="5">
    <source>
        <dbReference type="ARBA" id="ARBA00022989"/>
    </source>
</evidence>
<name>A0A1F6N2V4_9BACT</name>
<dbReference type="InterPro" id="IPR039421">
    <property type="entry name" value="Type_1_exporter"/>
</dbReference>
<dbReference type="PROSITE" id="PS50929">
    <property type="entry name" value="ABC_TM1F"/>
    <property type="match status" value="1"/>
</dbReference>
<dbReference type="InterPro" id="IPR027417">
    <property type="entry name" value="P-loop_NTPase"/>
</dbReference>
<evidence type="ECO:0000313" key="11">
    <source>
        <dbReference type="Proteomes" id="UP000177040"/>
    </source>
</evidence>
<dbReference type="SMART" id="SM00382">
    <property type="entry name" value="AAA"/>
    <property type="match status" value="1"/>
</dbReference>
<protein>
    <recommendedName>
        <fullName evidence="12">ABC transporter ATP-binding protein</fullName>
    </recommendedName>
</protein>
<organism evidence="10 11">
    <name type="scientific">Candidatus Magasanikbacteria bacterium RIFCSPLOWO2_01_FULL_40_15</name>
    <dbReference type="NCBI Taxonomy" id="1798686"/>
    <lineage>
        <taxon>Bacteria</taxon>
        <taxon>Candidatus Magasanikiibacteriota</taxon>
    </lineage>
</organism>
<feature type="transmembrane region" description="Helical" evidence="7">
    <location>
        <begin position="215"/>
        <end position="232"/>
    </location>
</feature>
<comment type="subcellular location">
    <subcellularLocation>
        <location evidence="1">Cell membrane</location>
        <topology evidence="1">Multi-pass membrane protein</topology>
    </subcellularLocation>
</comment>
<dbReference type="InterPro" id="IPR036640">
    <property type="entry name" value="ABC1_TM_sf"/>
</dbReference>
<sequence>MPPIYFKKLFDAIANESELIIMFPILLMVAVFYTFDWILWHTVRFILNVKQPKMMAEIEQYCFSYLHNHSIDFFQNNFVGSLVKRINRFVQAFERIMDRFLWNILQILVGTIVMIVVLWSRNPWLSLIMIVWIVLYSLMNIWLIRKKLPYDIKRSELESVTTGFLADTISNQSAVKFYNGYGREVNSFKKLLHQVRAAKTKSYNLDTWFEGAQTFLMYGLEIVMLYGALILWKRGILTIGDFALIQSYLLTLFLRIWDLGKIIRGIYEDLADAKEMTEILETPVAIHDAPNAKPLLVPNGEVLFQKVSFAYNSTRTVLKLFSCVIKPGERVALVGPSGAGKSTIIKILLRLYEVSAGKIFIDEIDAKKVTLESLWGAMSYVPQEALLFHRSIKENIRYGKPDATDDEIIDAAKLAHCHEFILELSDGYDTLVGERGVKLSGGERQRVAIARAILRNAPILLLDEATSSLDSESEHLIQYALEAVMKGKTVIAIAHRLSTIMHMDRIIVLKDGKIAEEGSHNELLQKENGVYHGLWSLQVGGFLGGDDE</sequence>
<evidence type="ECO:0000259" key="8">
    <source>
        <dbReference type="PROSITE" id="PS50893"/>
    </source>
</evidence>
<dbReference type="SUPFAM" id="SSF52540">
    <property type="entry name" value="P-loop containing nucleoside triphosphate hydrolases"/>
    <property type="match status" value="1"/>
</dbReference>
<comment type="caution">
    <text evidence="10">The sequence shown here is derived from an EMBL/GenBank/DDBJ whole genome shotgun (WGS) entry which is preliminary data.</text>
</comment>
<dbReference type="PANTHER" id="PTHR24221">
    <property type="entry name" value="ATP-BINDING CASSETTE SUB-FAMILY B"/>
    <property type="match status" value="1"/>
</dbReference>
<evidence type="ECO:0008006" key="12">
    <source>
        <dbReference type="Google" id="ProtNLM"/>
    </source>
</evidence>
<evidence type="ECO:0000256" key="3">
    <source>
        <dbReference type="ARBA" id="ARBA00022741"/>
    </source>
</evidence>
<dbReference type="AlphaFoldDB" id="A0A1F6N2V4"/>
<dbReference type="Proteomes" id="UP000177040">
    <property type="component" value="Unassembled WGS sequence"/>
</dbReference>
<dbReference type="PANTHER" id="PTHR24221:SF654">
    <property type="entry name" value="ATP-BINDING CASSETTE SUB-FAMILY B MEMBER 6"/>
    <property type="match status" value="1"/>
</dbReference>
<evidence type="ECO:0000256" key="2">
    <source>
        <dbReference type="ARBA" id="ARBA00022692"/>
    </source>
</evidence>
<dbReference type="Gene3D" id="1.20.1560.10">
    <property type="entry name" value="ABC transporter type 1, transmembrane domain"/>
    <property type="match status" value="1"/>
</dbReference>
<dbReference type="Pfam" id="PF00005">
    <property type="entry name" value="ABC_tran"/>
    <property type="match status" value="1"/>
</dbReference>
<feature type="domain" description="ABC transporter" evidence="8">
    <location>
        <begin position="302"/>
        <end position="536"/>
    </location>
</feature>
<dbReference type="Pfam" id="PF00664">
    <property type="entry name" value="ABC_membrane"/>
    <property type="match status" value="1"/>
</dbReference>
<reference evidence="10 11" key="1">
    <citation type="journal article" date="2016" name="Nat. Commun.">
        <title>Thousands of microbial genomes shed light on interconnected biogeochemical processes in an aquifer system.</title>
        <authorList>
            <person name="Anantharaman K."/>
            <person name="Brown C.T."/>
            <person name="Hug L.A."/>
            <person name="Sharon I."/>
            <person name="Castelle C.J."/>
            <person name="Probst A.J."/>
            <person name="Thomas B.C."/>
            <person name="Singh A."/>
            <person name="Wilkins M.J."/>
            <person name="Karaoz U."/>
            <person name="Brodie E.L."/>
            <person name="Williams K.H."/>
            <person name="Hubbard S.S."/>
            <person name="Banfield J.F."/>
        </authorList>
    </citation>
    <scope>NUCLEOTIDE SEQUENCE [LARGE SCALE GENOMIC DNA]</scope>
</reference>
<dbReference type="SUPFAM" id="SSF90123">
    <property type="entry name" value="ABC transporter transmembrane region"/>
    <property type="match status" value="1"/>
</dbReference>
<gene>
    <name evidence="10" type="ORF">A2983_02235</name>
</gene>
<dbReference type="GO" id="GO:0034040">
    <property type="term" value="F:ATPase-coupled lipid transmembrane transporter activity"/>
    <property type="evidence" value="ECO:0007669"/>
    <property type="project" value="TreeGrafter"/>
</dbReference>
<feature type="domain" description="ABC transmembrane type-1" evidence="9">
    <location>
        <begin position="1"/>
        <end position="268"/>
    </location>
</feature>
<keyword evidence="2 7" id="KW-0812">Transmembrane</keyword>
<dbReference type="PROSITE" id="PS50893">
    <property type="entry name" value="ABC_TRANSPORTER_2"/>
    <property type="match status" value="1"/>
</dbReference>
<feature type="transmembrane region" description="Helical" evidence="7">
    <location>
        <begin position="20"/>
        <end position="40"/>
    </location>
</feature>
<feature type="transmembrane region" description="Helical" evidence="7">
    <location>
        <begin position="238"/>
        <end position="257"/>
    </location>
</feature>
<dbReference type="InterPro" id="IPR017871">
    <property type="entry name" value="ABC_transporter-like_CS"/>
</dbReference>
<dbReference type="GO" id="GO:0140359">
    <property type="term" value="F:ABC-type transporter activity"/>
    <property type="evidence" value="ECO:0007669"/>
    <property type="project" value="InterPro"/>
</dbReference>
<feature type="transmembrane region" description="Helical" evidence="7">
    <location>
        <begin position="100"/>
        <end position="119"/>
    </location>
</feature>
<keyword evidence="6 7" id="KW-0472">Membrane</keyword>
<proteinExistence type="predicted"/>
<accession>A0A1F6N2V4</accession>
<dbReference type="GO" id="GO:0005524">
    <property type="term" value="F:ATP binding"/>
    <property type="evidence" value="ECO:0007669"/>
    <property type="project" value="UniProtKB-KW"/>
</dbReference>
<keyword evidence="3" id="KW-0547">Nucleotide-binding</keyword>
<dbReference type="FunFam" id="3.40.50.300:FF:000218">
    <property type="entry name" value="Multidrug ABC transporter ATP-binding protein"/>
    <property type="match status" value="1"/>
</dbReference>
<keyword evidence="4" id="KW-0067">ATP-binding</keyword>
<dbReference type="InterPro" id="IPR011527">
    <property type="entry name" value="ABC1_TM_dom"/>
</dbReference>
<dbReference type="PROSITE" id="PS00211">
    <property type="entry name" value="ABC_TRANSPORTER_1"/>
    <property type="match status" value="1"/>
</dbReference>